<sequence length="396" mass="46655">MESHDITPDLLFEILSRTPLQTLGKCRLLSKECNNLTYESRFMQLHSARTRTLSGFFVQSLRRNKYNSTFVSIENPHDSKLISLDFLPHPVKIEACSKQGIMLCSSQYPHETQYYICKPSSKQWQVLPNPNPQCSTERIAMIVLRLNPLRFKIVRFSKPEPEHDLMFDAYPSTLQCEIFYSRDWSWKQSVKVKLPFYERLGLKPAISVSNQLHWLTSERNVFSFDMEKERWELFPLPNPLCESEHCNYVEIVEYEGKLGSIFMKEGHGVEIWIMDEHSKKEWRKRHVMDMEYLEREESKSCAEAFYNSDVALIKGFYKVIFYKFKNGHCDVVRLEEQMFASQVFFFQSDWEPTDLRGKKQSSSRALSLPLGQSMIAVVLFLFLIFLLSFVNDMISW</sequence>
<evidence type="ECO:0008006" key="6">
    <source>
        <dbReference type="Google" id="ProtNLM"/>
    </source>
</evidence>
<dbReference type="Pfam" id="PF00646">
    <property type="entry name" value="F-box"/>
    <property type="match status" value="1"/>
</dbReference>
<feature type="domain" description="F-box" evidence="2">
    <location>
        <begin position="6"/>
        <end position="37"/>
    </location>
</feature>
<feature type="domain" description="F-box associated beta-propeller type 3" evidence="3">
    <location>
        <begin position="69"/>
        <end position="301"/>
    </location>
</feature>
<evidence type="ECO:0000256" key="1">
    <source>
        <dbReference type="SAM" id="Phobius"/>
    </source>
</evidence>
<dbReference type="InterPro" id="IPR013187">
    <property type="entry name" value="F-box-assoc_dom_typ3"/>
</dbReference>
<evidence type="ECO:0000259" key="2">
    <source>
        <dbReference type="Pfam" id="PF00646"/>
    </source>
</evidence>
<keyword evidence="1" id="KW-1133">Transmembrane helix</keyword>
<dbReference type="PANTHER" id="PTHR35546">
    <property type="entry name" value="F-BOX PROTEIN INTERACTION DOMAIN PROTEIN-RELATED"/>
    <property type="match status" value="1"/>
</dbReference>
<keyword evidence="1" id="KW-0472">Membrane</keyword>
<dbReference type="InterPro" id="IPR055290">
    <property type="entry name" value="At3g26010-like"/>
</dbReference>
<dbReference type="EMBL" id="BPVZ01000315">
    <property type="protein sequence ID" value="GKV49710.1"/>
    <property type="molecule type" value="Genomic_DNA"/>
</dbReference>
<dbReference type="SUPFAM" id="SSF81383">
    <property type="entry name" value="F-box domain"/>
    <property type="match status" value="1"/>
</dbReference>
<reference evidence="4 5" key="1">
    <citation type="journal article" date="2021" name="Commun. Biol.">
        <title>The genome of Shorea leprosula (Dipterocarpaceae) highlights the ecological relevance of drought in aseasonal tropical rainforests.</title>
        <authorList>
            <person name="Ng K.K.S."/>
            <person name="Kobayashi M.J."/>
            <person name="Fawcett J.A."/>
            <person name="Hatakeyama M."/>
            <person name="Paape T."/>
            <person name="Ng C.H."/>
            <person name="Ang C.C."/>
            <person name="Tnah L.H."/>
            <person name="Lee C.T."/>
            <person name="Nishiyama T."/>
            <person name="Sese J."/>
            <person name="O'Brien M.J."/>
            <person name="Copetti D."/>
            <person name="Mohd Noor M.I."/>
            <person name="Ong R.C."/>
            <person name="Putra M."/>
            <person name="Sireger I.Z."/>
            <person name="Indrioko S."/>
            <person name="Kosugi Y."/>
            <person name="Izuno A."/>
            <person name="Isagi Y."/>
            <person name="Lee S.L."/>
            <person name="Shimizu K.K."/>
        </authorList>
    </citation>
    <scope>NUCLEOTIDE SEQUENCE [LARGE SCALE GENOMIC DNA]</scope>
    <source>
        <strain evidence="4">214</strain>
    </source>
</reference>
<protein>
    <recommendedName>
        <fullName evidence="6">F-box associated domain-containing protein</fullName>
    </recommendedName>
</protein>
<evidence type="ECO:0000259" key="3">
    <source>
        <dbReference type="Pfam" id="PF08268"/>
    </source>
</evidence>
<evidence type="ECO:0000313" key="5">
    <source>
        <dbReference type="Proteomes" id="UP001054252"/>
    </source>
</evidence>
<keyword evidence="5" id="KW-1185">Reference proteome</keyword>
<dbReference type="Pfam" id="PF08268">
    <property type="entry name" value="FBA_3"/>
    <property type="match status" value="1"/>
</dbReference>
<dbReference type="PANTHER" id="PTHR35546:SF16">
    <property type="entry name" value="F-BOX ASSOCIATED UBIQUITINATION EFFECTOR FAMILY PROTEIN-RELATED"/>
    <property type="match status" value="1"/>
</dbReference>
<dbReference type="NCBIfam" id="TIGR01640">
    <property type="entry name" value="F_box_assoc_1"/>
    <property type="match status" value="1"/>
</dbReference>
<dbReference type="Proteomes" id="UP001054252">
    <property type="component" value="Unassembled WGS sequence"/>
</dbReference>
<evidence type="ECO:0000313" key="4">
    <source>
        <dbReference type="EMBL" id="GKV49710.1"/>
    </source>
</evidence>
<organism evidence="4 5">
    <name type="scientific">Rubroshorea leprosula</name>
    <dbReference type="NCBI Taxonomy" id="152421"/>
    <lineage>
        <taxon>Eukaryota</taxon>
        <taxon>Viridiplantae</taxon>
        <taxon>Streptophyta</taxon>
        <taxon>Embryophyta</taxon>
        <taxon>Tracheophyta</taxon>
        <taxon>Spermatophyta</taxon>
        <taxon>Magnoliopsida</taxon>
        <taxon>eudicotyledons</taxon>
        <taxon>Gunneridae</taxon>
        <taxon>Pentapetalae</taxon>
        <taxon>rosids</taxon>
        <taxon>malvids</taxon>
        <taxon>Malvales</taxon>
        <taxon>Dipterocarpaceae</taxon>
        <taxon>Rubroshorea</taxon>
    </lineage>
</organism>
<keyword evidence="1" id="KW-0812">Transmembrane</keyword>
<proteinExistence type="predicted"/>
<dbReference type="InterPro" id="IPR017451">
    <property type="entry name" value="F-box-assoc_interact_dom"/>
</dbReference>
<comment type="caution">
    <text evidence="4">The sequence shown here is derived from an EMBL/GenBank/DDBJ whole genome shotgun (WGS) entry which is preliminary data.</text>
</comment>
<dbReference type="InterPro" id="IPR001810">
    <property type="entry name" value="F-box_dom"/>
</dbReference>
<gene>
    <name evidence="4" type="ORF">SLEP1_g56445</name>
</gene>
<dbReference type="InterPro" id="IPR036047">
    <property type="entry name" value="F-box-like_dom_sf"/>
</dbReference>
<feature type="transmembrane region" description="Helical" evidence="1">
    <location>
        <begin position="366"/>
        <end position="390"/>
    </location>
</feature>
<dbReference type="AlphaFoldDB" id="A0AAV5MJL0"/>
<name>A0AAV5MJL0_9ROSI</name>
<accession>A0AAV5MJL0</accession>